<protein>
    <submittedName>
        <fullName evidence="1">Uncharacterized protein</fullName>
    </submittedName>
</protein>
<sequence>MNQADRISELATLARKAGAWIAADEALALRVEDAAPNLPPSPARAEFVSLASLSGTGRPSVRSGGDVSGDVAQEVYASFDDGEIACAVESGGVLGEWIVRGTVWLRGEDKAAWLEWVADDHVLASRRVIDAEPFRLDEVSTVPWHLELTCGPRTYRLDDIRR</sequence>
<name>A0A956ND09_UNCEI</name>
<dbReference type="Proteomes" id="UP000739538">
    <property type="component" value="Unassembled WGS sequence"/>
</dbReference>
<dbReference type="EMBL" id="JAGQHS010000009">
    <property type="protein sequence ID" value="MCA9754799.1"/>
    <property type="molecule type" value="Genomic_DNA"/>
</dbReference>
<evidence type="ECO:0000313" key="2">
    <source>
        <dbReference type="Proteomes" id="UP000739538"/>
    </source>
</evidence>
<evidence type="ECO:0000313" key="1">
    <source>
        <dbReference type="EMBL" id="MCA9754799.1"/>
    </source>
</evidence>
<accession>A0A956ND09</accession>
<gene>
    <name evidence="1" type="ORF">KDA27_03285</name>
</gene>
<reference evidence="1" key="2">
    <citation type="journal article" date="2021" name="Microbiome">
        <title>Successional dynamics and alternative stable states in a saline activated sludge microbial community over 9 years.</title>
        <authorList>
            <person name="Wang Y."/>
            <person name="Ye J."/>
            <person name="Ju F."/>
            <person name="Liu L."/>
            <person name="Boyd J.A."/>
            <person name="Deng Y."/>
            <person name="Parks D.H."/>
            <person name="Jiang X."/>
            <person name="Yin X."/>
            <person name="Woodcroft B.J."/>
            <person name="Tyson G.W."/>
            <person name="Hugenholtz P."/>
            <person name="Polz M.F."/>
            <person name="Zhang T."/>
        </authorList>
    </citation>
    <scope>NUCLEOTIDE SEQUENCE</scope>
    <source>
        <strain evidence="1">HKST-UBA02</strain>
    </source>
</reference>
<organism evidence="1 2">
    <name type="scientific">Eiseniibacteriota bacterium</name>
    <dbReference type="NCBI Taxonomy" id="2212470"/>
    <lineage>
        <taxon>Bacteria</taxon>
        <taxon>Candidatus Eiseniibacteriota</taxon>
    </lineage>
</organism>
<comment type="caution">
    <text evidence="1">The sequence shown here is derived from an EMBL/GenBank/DDBJ whole genome shotgun (WGS) entry which is preliminary data.</text>
</comment>
<dbReference type="AlphaFoldDB" id="A0A956ND09"/>
<proteinExistence type="predicted"/>
<reference evidence="1" key="1">
    <citation type="submission" date="2020-04" db="EMBL/GenBank/DDBJ databases">
        <authorList>
            <person name="Zhang T."/>
        </authorList>
    </citation>
    <scope>NUCLEOTIDE SEQUENCE</scope>
    <source>
        <strain evidence="1">HKST-UBA02</strain>
    </source>
</reference>